<evidence type="ECO:0000256" key="2">
    <source>
        <dbReference type="SAM" id="SignalP"/>
    </source>
</evidence>
<keyword evidence="2" id="KW-0732">Signal</keyword>
<accession>A0A507CP65</accession>
<dbReference type="Proteomes" id="UP000320475">
    <property type="component" value="Unassembled WGS sequence"/>
</dbReference>
<proteinExistence type="predicted"/>
<reference evidence="3 4" key="1">
    <citation type="journal article" date="2019" name="Sci. Rep.">
        <title>Comparative genomics of chytrid fungi reveal insights into the obligate biotrophic and pathogenic lifestyle of Synchytrium endobioticum.</title>
        <authorList>
            <person name="van de Vossenberg B.T.L.H."/>
            <person name="Warris S."/>
            <person name="Nguyen H.D.T."/>
            <person name="van Gent-Pelzer M.P.E."/>
            <person name="Joly D.L."/>
            <person name="van de Geest H.C."/>
            <person name="Bonants P.J.M."/>
            <person name="Smith D.S."/>
            <person name="Levesque C.A."/>
            <person name="van der Lee T.A.J."/>
        </authorList>
    </citation>
    <scope>NUCLEOTIDE SEQUENCE [LARGE SCALE GENOMIC DNA]</scope>
    <source>
        <strain evidence="3 4">LEV6574</strain>
    </source>
</reference>
<feature type="chain" id="PRO_5021229788" evidence="2">
    <location>
        <begin position="19"/>
        <end position="473"/>
    </location>
</feature>
<evidence type="ECO:0000313" key="3">
    <source>
        <dbReference type="EMBL" id="TPX40922.1"/>
    </source>
</evidence>
<name>A0A507CP65_9FUNG</name>
<organism evidence="3 4">
    <name type="scientific">Synchytrium endobioticum</name>
    <dbReference type="NCBI Taxonomy" id="286115"/>
    <lineage>
        <taxon>Eukaryota</taxon>
        <taxon>Fungi</taxon>
        <taxon>Fungi incertae sedis</taxon>
        <taxon>Chytridiomycota</taxon>
        <taxon>Chytridiomycota incertae sedis</taxon>
        <taxon>Chytridiomycetes</taxon>
        <taxon>Synchytriales</taxon>
        <taxon>Synchytriaceae</taxon>
        <taxon>Synchytrium</taxon>
    </lineage>
</organism>
<feature type="region of interest" description="Disordered" evidence="1">
    <location>
        <begin position="160"/>
        <end position="179"/>
    </location>
</feature>
<gene>
    <name evidence="3" type="ORF">SeLEV6574_g06338</name>
</gene>
<dbReference type="VEuPathDB" id="FungiDB:SeMB42_g07888"/>
<feature type="compositionally biased region" description="Low complexity" evidence="1">
    <location>
        <begin position="442"/>
        <end position="456"/>
    </location>
</feature>
<sequence>MNIFYLIAIVIFFTSAYTAPTGNEAAIKRIIKRLRVERASTRVTPWRDITSGQMLSEDIVQISNRIVSKPATGITREAIFHLLEAPSDEPLTDSQIRLMRAYHACVFERLKSLFLNLHERRLDVPQVMLDDVYAELSLHGRLANELMDVCPHRMRMRKMKIPPRDSTGGNNHQHGTDHVEPYELHPKYTETYEQASKIIGRRLEEFLKRIITCIEYEKNAPDYEHVRYHLLATNRLQHLERTDKWKSVWAYEELDQLPSNSRWLPIRAAHERLIMKRAQRDVANLSGKYFYERVGLRLSELSGFIEYHKQKLDKLETLLRGDGTLSAVIALSDIVHEPVQTFPNRPVLLDLLGTDSCREENTDLPPPEMINVLGAAEERASWALDLSLGRCERLEEEPTPARSSAVYDRSDTFNDRARGKRPLDGQESTNIASPGFDAWFAQSTSGSTQEGSSQGSRKLRKSGEGRGERRDQL</sequence>
<protein>
    <submittedName>
        <fullName evidence="3">Uncharacterized protein</fullName>
    </submittedName>
</protein>
<evidence type="ECO:0000256" key="1">
    <source>
        <dbReference type="SAM" id="MobiDB-lite"/>
    </source>
</evidence>
<comment type="caution">
    <text evidence="3">The sequence shown here is derived from an EMBL/GenBank/DDBJ whole genome shotgun (WGS) entry which is preliminary data.</text>
</comment>
<feature type="compositionally biased region" description="Basic and acidic residues" evidence="1">
    <location>
        <begin position="461"/>
        <end position="473"/>
    </location>
</feature>
<dbReference type="EMBL" id="QEAM01000352">
    <property type="protein sequence ID" value="TPX40922.1"/>
    <property type="molecule type" value="Genomic_DNA"/>
</dbReference>
<feature type="signal peptide" evidence="2">
    <location>
        <begin position="1"/>
        <end position="18"/>
    </location>
</feature>
<dbReference type="AlphaFoldDB" id="A0A507CP65"/>
<feature type="region of interest" description="Disordered" evidence="1">
    <location>
        <begin position="395"/>
        <end position="473"/>
    </location>
</feature>
<evidence type="ECO:0000313" key="4">
    <source>
        <dbReference type="Proteomes" id="UP000320475"/>
    </source>
</evidence>
<feature type="compositionally biased region" description="Basic and acidic residues" evidence="1">
    <location>
        <begin position="408"/>
        <end position="424"/>
    </location>
</feature>